<organism evidence="2 3">
    <name type="scientific">Fusarium proliferatum (strain ET1)</name>
    <name type="common">Orchid endophyte fungus</name>
    <dbReference type="NCBI Taxonomy" id="1227346"/>
    <lineage>
        <taxon>Eukaryota</taxon>
        <taxon>Fungi</taxon>
        <taxon>Dikarya</taxon>
        <taxon>Ascomycota</taxon>
        <taxon>Pezizomycotina</taxon>
        <taxon>Sordariomycetes</taxon>
        <taxon>Hypocreomycetidae</taxon>
        <taxon>Hypocreales</taxon>
        <taxon>Nectriaceae</taxon>
        <taxon>Fusarium</taxon>
        <taxon>Fusarium fujikuroi species complex</taxon>
    </lineage>
</organism>
<feature type="compositionally biased region" description="Low complexity" evidence="1">
    <location>
        <begin position="16"/>
        <end position="45"/>
    </location>
</feature>
<gene>
    <name evidence="2" type="ORF">FPRO_01690</name>
</gene>
<name>A0A1L7UZT0_FUSPR</name>
<feature type="compositionally biased region" description="Polar residues" evidence="1">
    <location>
        <begin position="173"/>
        <end position="183"/>
    </location>
</feature>
<evidence type="ECO:0000313" key="3">
    <source>
        <dbReference type="Proteomes" id="UP000183971"/>
    </source>
</evidence>
<feature type="region of interest" description="Disordered" evidence="1">
    <location>
        <begin position="1"/>
        <end position="102"/>
    </location>
</feature>
<proteinExistence type="predicted"/>
<comment type="caution">
    <text evidence="2">The sequence shown here is derived from an EMBL/GenBank/DDBJ whole genome shotgun (WGS) entry which is preliminary data.</text>
</comment>
<protein>
    <submittedName>
        <fullName evidence="2">Uncharacterized protein</fullName>
    </submittedName>
</protein>
<dbReference type="RefSeq" id="XP_031074783.1">
    <property type="nucleotide sequence ID" value="XM_031228672.1"/>
</dbReference>
<evidence type="ECO:0000256" key="1">
    <source>
        <dbReference type="SAM" id="MobiDB-lite"/>
    </source>
</evidence>
<feature type="compositionally biased region" description="Basic and acidic residues" evidence="1">
    <location>
        <begin position="85"/>
        <end position="95"/>
    </location>
</feature>
<dbReference type="AlphaFoldDB" id="A0A1L7UZT0"/>
<sequence length="189" mass="20841">MARSIYSLRSQKNGGSRSSNTSWDSDASSACDRGSDTSSTNSDSSEPQNTSSTYSANSTDSTTAQVDSDHKEETSSLQPPFSPRMIEEDQRRPEDDGLPNYARDLLDLQALYVDSLGRSPPMDVKQRSSSIDSIHAVWGSPKPHSERFLEFQSSRESEEAAETRSSRCPNASERYTAQSSTRYPNPGRV</sequence>
<dbReference type="GeneID" id="42046577"/>
<dbReference type="Proteomes" id="UP000183971">
    <property type="component" value="Unassembled WGS sequence"/>
</dbReference>
<dbReference type="EMBL" id="FJOF01000001">
    <property type="protein sequence ID" value="CZR33561.1"/>
    <property type="molecule type" value="Genomic_DNA"/>
</dbReference>
<dbReference type="VEuPathDB" id="FungiDB:FPRO_01690"/>
<reference evidence="3" key="1">
    <citation type="journal article" date="2016" name="Genome Biol. Evol.">
        <title>Comparative 'omics' of the Fusarium fujikuroi species complex highlights differences in genetic potential and metabolite synthesis.</title>
        <authorList>
            <person name="Niehaus E.-M."/>
            <person name="Muensterkoetter M."/>
            <person name="Proctor R.H."/>
            <person name="Brown D.W."/>
            <person name="Sharon A."/>
            <person name="Idan Y."/>
            <person name="Oren-Young L."/>
            <person name="Sieber C.M."/>
            <person name="Novak O."/>
            <person name="Pencik A."/>
            <person name="Tarkowska D."/>
            <person name="Hromadova K."/>
            <person name="Freeman S."/>
            <person name="Maymon M."/>
            <person name="Elazar M."/>
            <person name="Youssef S.A."/>
            <person name="El-Shabrawy E.S.M."/>
            <person name="Shalaby A.B.A."/>
            <person name="Houterman P."/>
            <person name="Brock N.L."/>
            <person name="Burkhardt I."/>
            <person name="Tsavkelova E.A."/>
            <person name="Dickschat J.S."/>
            <person name="Galuszka P."/>
            <person name="Gueldener U."/>
            <person name="Tudzynski B."/>
        </authorList>
    </citation>
    <scope>NUCLEOTIDE SEQUENCE [LARGE SCALE GENOMIC DNA]</scope>
    <source>
        <strain evidence="3">ET1</strain>
    </source>
</reference>
<feature type="compositionally biased region" description="Basic and acidic residues" evidence="1">
    <location>
        <begin position="143"/>
        <end position="165"/>
    </location>
</feature>
<keyword evidence="3" id="KW-1185">Reference proteome</keyword>
<feature type="compositionally biased region" description="Polar residues" evidence="1">
    <location>
        <begin position="46"/>
        <end position="66"/>
    </location>
</feature>
<accession>A0A1L7UZT0</accession>
<feature type="region of interest" description="Disordered" evidence="1">
    <location>
        <begin position="117"/>
        <end position="189"/>
    </location>
</feature>
<evidence type="ECO:0000313" key="2">
    <source>
        <dbReference type="EMBL" id="CZR33561.1"/>
    </source>
</evidence>